<feature type="compositionally biased region" description="Polar residues" evidence="1">
    <location>
        <begin position="1"/>
        <end position="14"/>
    </location>
</feature>
<name>A0ABP1AC51_9BRYO</name>
<proteinExistence type="predicted"/>
<feature type="region of interest" description="Disordered" evidence="1">
    <location>
        <begin position="1"/>
        <end position="35"/>
    </location>
</feature>
<organism evidence="2 3">
    <name type="scientific">Sphagnum jensenii</name>
    <dbReference type="NCBI Taxonomy" id="128206"/>
    <lineage>
        <taxon>Eukaryota</taxon>
        <taxon>Viridiplantae</taxon>
        <taxon>Streptophyta</taxon>
        <taxon>Embryophyta</taxon>
        <taxon>Bryophyta</taxon>
        <taxon>Sphagnophytina</taxon>
        <taxon>Sphagnopsida</taxon>
        <taxon>Sphagnales</taxon>
        <taxon>Sphagnaceae</taxon>
        <taxon>Sphagnum</taxon>
    </lineage>
</organism>
<protein>
    <submittedName>
        <fullName evidence="2">Uncharacterized protein</fullName>
    </submittedName>
</protein>
<reference evidence="2" key="1">
    <citation type="submission" date="2024-03" db="EMBL/GenBank/DDBJ databases">
        <authorList>
            <consortium name="ELIXIR-Norway"/>
            <consortium name="Elixir Norway"/>
        </authorList>
    </citation>
    <scope>NUCLEOTIDE SEQUENCE</scope>
</reference>
<evidence type="ECO:0000313" key="3">
    <source>
        <dbReference type="Proteomes" id="UP001497522"/>
    </source>
</evidence>
<dbReference type="EMBL" id="OZ023712">
    <property type="protein sequence ID" value="CAK9860118.1"/>
    <property type="molecule type" value="Genomic_DNA"/>
</dbReference>
<evidence type="ECO:0000256" key="1">
    <source>
        <dbReference type="SAM" id="MobiDB-lite"/>
    </source>
</evidence>
<sequence length="80" mass="8970">MTTWCSTSTQQPPTVVSELCTSDPRRQQQATTKRRHRDVNDYCIYIQESKEPGGLDKGRSGAVLCSLLAYSSGNWRSTDD</sequence>
<dbReference type="Proteomes" id="UP001497522">
    <property type="component" value="Chromosome 11"/>
</dbReference>
<evidence type="ECO:0000313" key="2">
    <source>
        <dbReference type="EMBL" id="CAK9860118.1"/>
    </source>
</evidence>
<accession>A0ABP1AC51</accession>
<gene>
    <name evidence="2" type="ORF">CSSPJE1EN2_LOCUS3113</name>
</gene>
<keyword evidence="3" id="KW-1185">Reference proteome</keyword>